<evidence type="ECO:0000313" key="3">
    <source>
        <dbReference type="Proteomes" id="UP000075809"/>
    </source>
</evidence>
<reference evidence="2 3" key="1">
    <citation type="submission" date="2015-09" db="EMBL/GenBank/DDBJ databases">
        <title>Trachymyrmex zeteki WGS genome.</title>
        <authorList>
            <person name="Nygaard S."/>
            <person name="Hu H."/>
            <person name="Boomsma J."/>
            <person name="Zhang G."/>
        </authorList>
    </citation>
    <scope>NUCLEOTIDE SEQUENCE [LARGE SCALE GENOMIC DNA]</scope>
    <source>
        <strain evidence="2">Tzet28-1</strain>
        <tissue evidence="2">Whole body</tissue>
    </source>
</reference>
<evidence type="ECO:0000313" key="2">
    <source>
        <dbReference type="EMBL" id="KYQ58197.1"/>
    </source>
</evidence>
<feature type="compositionally biased region" description="Basic and acidic residues" evidence="1">
    <location>
        <begin position="184"/>
        <end position="196"/>
    </location>
</feature>
<gene>
    <name evidence="2" type="ORF">ALC60_02616</name>
</gene>
<sequence>MDSRLSETGIPIAQDPCKPGLNPERGVSRAREVKRKGVPIDRSRSIVENALGVNRAGSLPRRLPKGLLLHFLFPADIRREEPVDRENALRPRRILHTPAELPSHPFSFSAFCLDVILSLLHHLAPMATNYEAHVAYTSFTYFVSYRLNVWVNPSIAENKEVGRRDKRRRSVAEQLETLAKGVEVKEQKEDEKKEVAMEVEEKEDRER</sequence>
<organism evidence="2 3">
    <name type="scientific">Mycetomoellerius zeteki</name>
    <dbReference type="NCBI Taxonomy" id="64791"/>
    <lineage>
        <taxon>Eukaryota</taxon>
        <taxon>Metazoa</taxon>
        <taxon>Ecdysozoa</taxon>
        <taxon>Arthropoda</taxon>
        <taxon>Hexapoda</taxon>
        <taxon>Insecta</taxon>
        <taxon>Pterygota</taxon>
        <taxon>Neoptera</taxon>
        <taxon>Endopterygota</taxon>
        <taxon>Hymenoptera</taxon>
        <taxon>Apocrita</taxon>
        <taxon>Aculeata</taxon>
        <taxon>Formicoidea</taxon>
        <taxon>Formicidae</taxon>
        <taxon>Myrmicinae</taxon>
        <taxon>Mycetomoellerius</taxon>
    </lineage>
</organism>
<keyword evidence="3" id="KW-1185">Reference proteome</keyword>
<dbReference type="AlphaFoldDB" id="A0A151XCW3"/>
<evidence type="ECO:0000256" key="1">
    <source>
        <dbReference type="SAM" id="MobiDB-lite"/>
    </source>
</evidence>
<protein>
    <submittedName>
        <fullName evidence="2">Uncharacterized protein</fullName>
    </submittedName>
</protein>
<feature type="region of interest" description="Disordered" evidence="1">
    <location>
        <begin position="184"/>
        <end position="207"/>
    </location>
</feature>
<dbReference type="Proteomes" id="UP000075809">
    <property type="component" value="Unassembled WGS sequence"/>
</dbReference>
<proteinExistence type="predicted"/>
<dbReference type="EMBL" id="KQ982294">
    <property type="protein sequence ID" value="KYQ58197.1"/>
    <property type="molecule type" value="Genomic_DNA"/>
</dbReference>
<accession>A0A151XCW3</accession>
<feature type="region of interest" description="Disordered" evidence="1">
    <location>
        <begin position="1"/>
        <end position="32"/>
    </location>
</feature>
<name>A0A151XCW3_9HYME</name>